<protein>
    <submittedName>
        <fullName evidence="4">Uncharacterized protein</fullName>
    </submittedName>
</protein>
<keyword evidence="1" id="KW-0436">Ligase</keyword>
<evidence type="ECO:0000313" key="5">
    <source>
        <dbReference type="Proteomes" id="UP000594262"/>
    </source>
</evidence>
<dbReference type="Pfam" id="PF03133">
    <property type="entry name" value="TTL"/>
    <property type="match status" value="1"/>
</dbReference>
<dbReference type="GO" id="GO:0000226">
    <property type="term" value="P:microtubule cytoskeleton organization"/>
    <property type="evidence" value="ECO:0007669"/>
    <property type="project" value="TreeGrafter"/>
</dbReference>
<dbReference type="RefSeq" id="XP_066928662.1">
    <property type="nucleotide sequence ID" value="XM_067072561.1"/>
</dbReference>
<dbReference type="InterPro" id="IPR004344">
    <property type="entry name" value="TTL/TTLL_fam"/>
</dbReference>
<dbReference type="GO" id="GO:0070740">
    <property type="term" value="F:tubulin-glutamic acid ligase activity"/>
    <property type="evidence" value="ECO:0007669"/>
    <property type="project" value="TreeGrafter"/>
</dbReference>
<organism evidence="4 5">
    <name type="scientific">Clytia hemisphaerica</name>
    <dbReference type="NCBI Taxonomy" id="252671"/>
    <lineage>
        <taxon>Eukaryota</taxon>
        <taxon>Metazoa</taxon>
        <taxon>Cnidaria</taxon>
        <taxon>Hydrozoa</taxon>
        <taxon>Hydroidolina</taxon>
        <taxon>Leptothecata</taxon>
        <taxon>Obeliida</taxon>
        <taxon>Clytiidae</taxon>
        <taxon>Clytia</taxon>
    </lineage>
</organism>
<keyword evidence="2" id="KW-0547">Nucleotide-binding</keyword>
<dbReference type="Gene3D" id="3.30.470.20">
    <property type="entry name" value="ATP-grasp fold, B domain"/>
    <property type="match status" value="1"/>
</dbReference>
<dbReference type="Proteomes" id="UP000594262">
    <property type="component" value="Unplaced"/>
</dbReference>
<dbReference type="AlphaFoldDB" id="A0A7M5X1S7"/>
<evidence type="ECO:0000256" key="3">
    <source>
        <dbReference type="ARBA" id="ARBA00022840"/>
    </source>
</evidence>
<dbReference type="OrthoDB" id="202825at2759"/>
<evidence type="ECO:0000313" key="4">
    <source>
        <dbReference type="EnsemblMetazoa" id="CLYHEMP015852.1"/>
    </source>
</evidence>
<accession>A0A7M5X1S7</accession>
<keyword evidence="3" id="KW-0067">ATP-binding</keyword>
<name>A0A7M5X1S7_9CNID</name>
<keyword evidence="5" id="KW-1185">Reference proteome</keyword>
<dbReference type="EnsemblMetazoa" id="CLYHEMT015852.1">
    <property type="protein sequence ID" value="CLYHEMP015852.1"/>
    <property type="gene ID" value="CLYHEMG015852"/>
</dbReference>
<evidence type="ECO:0000256" key="1">
    <source>
        <dbReference type="ARBA" id="ARBA00022598"/>
    </source>
</evidence>
<dbReference type="GO" id="GO:0036064">
    <property type="term" value="C:ciliary basal body"/>
    <property type="evidence" value="ECO:0007669"/>
    <property type="project" value="TreeGrafter"/>
</dbReference>
<dbReference type="PANTHER" id="PTHR12241:SF147">
    <property type="entry name" value="TUBULIN POLYGLUTAMYLASE TTLL7"/>
    <property type="match status" value="1"/>
</dbReference>
<sequence length="585" mass="68222">MSQKFCADICLAKTRIVCQACAEYGFELQDQTDDNCHFIWKAILHNDELAELKPHQKINKLPNAQIVTHKQKLANTLKRVQRLTKDNFEFIPKSWDIPDELPALLRSHGTKQDKFYILKPSVGSCASGIRLLNSFDNLEKEEQCILQNYIDEPALIEGRKFDLRLYVLVSSIKPLKIFLHGQGMVRLATQTYKPPTNENKDDFFIHLTNTTLNKKNKTENSGLTRKLDWYKGHLKEQGHNFEAVLEQVKDVLVKTMLAGHPYMNYSYEKHRPKSESVNGSHCFHLFGVDVILDQQFKPWLIELNGNPSLFGQLPDMKMQIFKDVLNVLNLRPEDRTGPCEEKTPDHKINLGGFDQIYPCLEKDEYYKELNQYCVDASKDYLQEEDDYIEKFTTERITMNSINQRALHSKSSRNDSYEGKVLYFKEELMSMGLNSVSYTTHELDKMVEESRRNLNINIVRGYWNGLSPEERNQMHKEREKFIFVSMQRSWKVFTKDDMKEVKLFTTLQKLFQFLSSNDCNGLLKCCLSSDRVDINPFLTIVNQELSEDEVGCIRRILEIYQAVILVNYDLSIHQKDDQTAVHYAPY</sequence>
<dbReference type="GeneID" id="136816128"/>
<dbReference type="SUPFAM" id="SSF56059">
    <property type="entry name" value="Glutathione synthetase ATP-binding domain-like"/>
    <property type="match status" value="1"/>
</dbReference>
<dbReference type="PROSITE" id="PS51221">
    <property type="entry name" value="TTL"/>
    <property type="match status" value="1"/>
</dbReference>
<dbReference type="GO" id="GO:0015631">
    <property type="term" value="F:tubulin binding"/>
    <property type="evidence" value="ECO:0007669"/>
    <property type="project" value="TreeGrafter"/>
</dbReference>
<evidence type="ECO:0000256" key="2">
    <source>
        <dbReference type="ARBA" id="ARBA00022741"/>
    </source>
</evidence>
<dbReference type="GO" id="GO:0005524">
    <property type="term" value="F:ATP binding"/>
    <property type="evidence" value="ECO:0007669"/>
    <property type="project" value="UniProtKB-KW"/>
</dbReference>
<reference evidence="4" key="1">
    <citation type="submission" date="2021-01" db="UniProtKB">
        <authorList>
            <consortium name="EnsemblMetazoa"/>
        </authorList>
    </citation>
    <scope>IDENTIFICATION</scope>
</reference>
<proteinExistence type="predicted"/>
<dbReference type="PANTHER" id="PTHR12241">
    <property type="entry name" value="TUBULIN POLYGLUTAMYLASE"/>
    <property type="match status" value="1"/>
</dbReference>